<feature type="signal peptide" evidence="1">
    <location>
        <begin position="1"/>
        <end position="19"/>
    </location>
</feature>
<evidence type="ECO:0000259" key="2">
    <source>
        <dbReference type="Pfam" id="PF01841"/>
    </source>
</evidence>
<feature type="domain" description="DUF3857" evidence="3">
    <location>
        <begin position="63"/>
        <end position="216"/>
    </location>
</feature>
<accession>A0ABT8L043</accession>
<dbReference type="Gene3D" id="2.60.120.1130">
    <property type="match status" value="1"/>
</dbReference>
<dbReference type="InterPro" id="IPR002931">
    <property type="entry name" value="Transglutaminase-like"/>
</dbReference>
<dbReference type="Proteomes" id="UP001172083">
    <property type="component" value="Unassembled WGS sequence"/>
</dbReference>
<keyword evidence="5" id="KW-1185">Reference proteome</keyword>
<feature type="domain" description="Transglutaminase-like" evidence="2">
    <location>
        <begin position="296"/>
        <end position="369"/>
    </location>
</feature>
<reference evidence="4" key="1">
    <citation type="submission" date="2023-06" db="EMBL/GenBank/DDBJ databases">
        <title>Genomic of Agaribacillus aureum.</title>
        <authorList>
            <person name="Wang G."/>
        </authorList>
    </citation>
    <scope>NUCLEOTIDE SEQUENCE</scope>
    <source>
        <strain evidence="4">BMA12</strain>
    </source>
</reference>
<protein>
    <submittedName>
        <fullName evidence="4">DUF3857 domain-containing protein</fullName>
    </submittedName>
</protein>
<dbReference type="RefSeq" id="WP_346756409.1">
    <property type="nucleotide sequence ID" value="NZ_JAUJEB010000001.1"/>
</dbReference>
<feature type="chain" id="PRO_5045883253" evidence="1">
    <location>
        <begin position="20"/>
        <end position="643"/>
    </location>
</feature>
<dbReference type="Pfam" id="PF01841">
    <property type="entry name" value="Transglut_core"/>
    <property type="match status" value="1"/>
</dbReference>
<dbReference type="Gene3D" id="2.60.40.3140">
    <property type="match status" value="1"/>
</dbReference>
<keyword evidence="1" id="KW-0732">Signal</keyword>
<dbReference type="EMBL" id="JAUJEB010000001">
    <property type="protein sequence ID" value="MDN5211073.1"/>
    <property type="molecule type" value="Genomic_DNA"/>
</dbReference>
<proteinExistence type="predicted"/>
<organism evidence="4 5">
    <name type="scientific">Agaribacillus aureus</name>
    <dbReference type="NCBI Taxonomy" id="3051825"/>
    <lineage>
        <taxon>Bacteria</taxon>
        <taxon>Pseudomonadati</taxon>
        <taxon>Bacteroidota</taxon>
        <taxon>Cytophagia</taxon>
        <taxon>Cytophagales</taxon>
        <taxon>Splendidivirgaceae</taxon>
        <taxon>Agaribacillus</taxon>
    </lineage>
</organism>
<dbReference type="Pfam" id="PF12969">
    <property type="entry name" value="DUF3857"/>
    <property type="match status" value="1"/>
</dbReference>
<evidence type="ECO:0000259" key="3">
    <source>
        <dbReference type="Pfam" id="PF12969"/>
    </source>
</evidence>
<sequence>MWKHLVAAAVFIAFFSSHAFPGENELKWGKVSKAEINLVECEFEPGVDAVVLNDLGVLKIASSNVVITRHRRIKILHENGLDQGNIEIPFYTKDGWETVKNVRAQTININEGGKLERIKIPADKIYQVDKSNHWKAIRFTFPAIKKGSIIEYSYVTYSKNFTFLDGWIFQSEIPTLQSSFTALIPESMDYRILFEGKRLLQKYGGQRPVNKWSIDNVFSIKDEPFVANYLDYAEKIRFQLAGYKRTGNVPGSIEYVTTMTTWEKLAKERLQDVNYSSFLLKSGKANEILETIGLQGQKPIERIKSIYNYVKDTYTWNARYRLFTRQSFNEFLKTKVGNNAEINLLLSLLLKNAGFEANPVLLSTRKHGKVTRSYPFLSQFNYLICNVNLDGRDILMDATNPKRPYSLLSKSCLNEFGYLLDKRNPRWISIKPDKHTSETILVDAVFDENGNVTSRVNLKYNGYKALAFREKFEEDDFADFLDSHLEIDDLSLKDIKQEHQDQLDKPYEFAFTISSNDEAVRKNELIYFHPVLINNHKENPFKSDLRHFPVDYSYPFKENYILLSDIPDSFEIVEIPEDQKMSLPDNLGSFIYVSQLQGNRYHLSVDFRINKATIPTEYYPVLQKFYNIMIAKLKEIVVLKKIN</sequence>
<gene>
    <name evidence="4" type="ORF">QQ020_03400</name>
</gene>
<dbReference type="InterPro" id="IPR024618">
    <property type="entry name" value="DUF3857"/>
</dbReference>
<evidence type="ECO:0000256" key="1">
    <source>
        <dbReference type="SAM" id="SignalP"/>
    </source>
</evidence>
<evidence type="ECO:0000313" key="5">
    <source>
        <dbReference type="Proteomes" id="UP001172083"/>
    </source>
</evidence>
<evidence type="ECO:0000313" key="4">
    <source>
        <dbReference type="EMBL" id="MDN5211073.1"/>
    </source>
</evidence>
<comment type="caution">
    <text evidence="4">The sequence shown here is derived from an EMBL/GenBank/DDBJ whole genome shotgun (WGS) entry which is preliminary data.</text>
</comment>
<dbReference type="Gene3D" id="3.10.620.30">
    <property type="match status" value="1"/>
</dbReference>
<name>A0ABT8L043_9BACT</name>